<protein>
    <submittedName>
        <fullName evidence="2">Gamma-aminobutyric acid receptor subunit alpha-5</fullName>
    </submittedName>
</protein>
<evidence type="ECO:0000313" key="2">
    <source>
        <dbReference type="EMBL" id="GFN97578.1"/>
    </source>
</evidence>
<feature type="domain" description="Neurotransmitter-gated ion-channel ligand-binding" evidence="1">
    <location>
        <begin position="1"/>
        <end position="71"/>
    </location>
</feature>
<dbReference type="Gene3D" id="2.70.170.10">
    <property type="entry name" value="Neurotransmitter-gated ion-channel ligand-binding domain"/>
    <property type="match status" value="1"/>
</dbReference>
<comment type="caution">
    <text evidence="2">The sequence shown here is derived from an EMBL/GenBank/DDBJ whole genome shotgun (WGS) entry which is preliminary data.</text>
</comment>
<dbReference type="InterPro" id="IPR036734">
    <property type="entry name" value="Neur_chan_lig-bd_sf"/>
</dbReference>
<keyword evidence="3" id="KW-1185">Reference proteome</keyword>
<dbReference type="EMBL" id="BLXT01002789">
    <property type="protein sequence ID" value="GFN97578.1"/>
    <property type="molecule type" value="Genomic_DNA"/>
</dbReference>
<sequence>MAWKDARLQWNNSHSENQRLEVNRDQRAKLWTPDLYFHNEKRAEIHNVLKLNKLVQLESDGTIRESTRCRMSFEIMIGFYFLSRGKRPQLVVWKSQNRAPMKFVTNLDIYNV</sequence>
<evidence type="ECO:0000259" key="1">
    <source>
        <dbReference type="Pfam" id="PF02931"/>
    </source>
</evidence>
<dbReference type="Pfam" id="PF02931">
    <property type="entry name" value="Neur_chan_LBD"/>
    <property type="match status" value="1"/>
</dbReference>
<dbReference type="Proteomes" id="UP000735302">
    <property type="component" value="Unassembled WGS sequence"/>
</dbReference>
<organism evidence="2 3">
    <name type="scientific">Plakobranchus ocellatus</name>
    <dbReference type="NCBI Taxonomy" id="259542"/>
    <lineage>
        <taxon>Eukaryota</taxon>
        <taxon>Metazoa</taxon>
        <taxon>Spiralia</taxon>
        <taxon>Lophotrochozoa</taxon>
        <taxon>Mollusca</taxon>
        <taxon>Gastropoda</taxon>
        <taxon>Heterobranchia</taxon>
        <taxon>Euthyneura</taxon>
        <taxon>Panpulmonata</taxon>
        <taxon>Sacoglossa</taxon>
        <taxon>Placobranchoidea</taxon>
        <taxon>Plakobranchidae</taxon>
        <taxon>Plakobranchus</taxon>
    </lineage>
</organism>
<dbReference type="SUPFAM" id="SSF63712">
    <property type="entry name" value="Nicotinic receptor ligand binding domain-like"/>
    <property type="match status" value="1"/>
</dbReference>
<evidence type="ECO:0000313" key="3">
    <source>
        <dbReference type="Proteomes" id="UP000735302"/>
    </source>
</evidence>
<keyword evidence="2" id="KW-0675">Receptor</keyword>
<dbReference type="AlphaFoldDB" id="A0AAV3ZT40"/>
<reference evidence="2 3" key="1">
    <citation type="journal article" date="2021" name="Elife">
        <title>Chloroplast acquisition without the gene transfer in kleptoplastic sea slugs, Plakobranchus ocellatus.</title>
        <authorList>
            <person name="Maeda T."/>
            <person name="Takahashi S."/>
            <person name="Yoshida T."/>
            <person name="Shimamura S."/>
            <person name="Takaki Y."/>
            <person name="Nagai Y."/>
            <person name="Toyoda A."/>
            <person name="Suzuki Y."/>
            <person name="Arimoto A."/>
            <person name="Ishii H."/>
            <person name="Satoh N."/>
            <person name="Nishiyama T."/>
            <person name="Hasebe M."/>
            <person name="Maruyama T."/>
            <person name="Minagawa J."/>
            <person name="Obokata J."/>
            <person name="Shigenobu S."/>
        </authorList>
    </citation>
    <scope>NUCLEOTIDE SEQUENCE [LARGE SCALE GENOMIC DNA]</scope>
</reference>
<dbReference type="GO" id="GO:0005230">
    <property type="term" value="F:extracellular ligand-gated monoatomic ion channel activity"/>
    <property type="evidence" value="ECO:0007669"/>
    <property type="project" value="InterPro"/>
</dbReference>
<proteinExistence type="predicted"/>
<accession>A0AAV3ZT40</accession>
<name>A0AAV3ZT40_9GAST</name>
<dbReference type="InterPro" id="IPR006202">
    <property type="entry name" value="Neur_chan_lig-bd"/>
</dbReference>
<dbReference type="GO" id="GO:0016020">
    <property type="term" value="C:membrane"/>
    <property type="evidence" value="ECO:0007669"/>
    <property type="project" value="InterPro"/>
</dbReference>
<gene>
    <name evidence="2" type="ORF">PoB_002408400</name>
</gene>